<dbReference type="RefSeq" id="XP_040727834.1">
    <property type="nucleotide sequence ID" value="XM_040867483.1"/>
</dbReference>
<dbReference type="Proteomes" id="UP000193685">
    <property type="component" value="Unassembled WGS sequence"/>
</dbReference>
<dbReference type="GO" id="GO:0000176">
    <property type="term" value="C:nuclear exosome (RNase complex)"/>
    <property type="evidence" value="ECO:0007669"/>
    <property type="project" value="UniProtKB-ARBA"/>
</dbReference>
<dbReference type="Pfam" id="PF03725">
    <property type="entry name" value="RNase_PH_C"/>
    <property type="match status" value="1"/>
</dbReference>
<evidence type="ECO:0000256" key="6">
    <source>
        <dbReference type="ARBA" id="ARBA00022835"/>
    </source>
</evidence>
<reference evidence="12 13" key="1">
    <citation type="submission" date="2016-07" db="EMBL/GenBank/DDBJ databases">
        <title>Pervasive Adenine N6-methylation of Active Genes in Fungi.</title>
        <authorList>
            <consortium name="DOE Joint Genome Institute"/>
            <person name="Mondo S.J."/>
            <person name="Dannebaum R.O."/>
            <person name="Kuo R.C."/>
            <person name="Labutti K."/>
            <person name="Haridas S."/>
            <person name="Kuo A."/>
            <person name="Salamov A."/>
            <person name="Ahrendt S.R."/>
            <person name="Lipzen A."/>
            <person name="Sullivan W."/>
            <person name="Andreopoulos W.B."/>
            <person name="Clum A."/>
            <person name="Lindquist E."/>
            <person name="Daum C."/>
            <person name="Ramamoorthy G.K."/>
            <person name="Gryganskyi A."/>
            <person name="Culley D."/>
            <person name="Magnuson J.K."/>
            <person name="James T.Y."/>
            <person name="O'Malley M.A."/>
            <person name="Stajich J.E."/>
            <person name="Spatafora J.W."/>
            <person name="Visel A."/>
            <person name="Grigoriev I.V."/>
        </authorList>
    </citation>
    <scope>NUCLEOTIDE SEQUENCE [LARGE SCALE GENOMIC DNA]</scope>
    <source>
        <strain evidence="12 13">12-1054</strain>
    </source>
</reference>
<dbReference type="SUPFAM" id="SSF55666">
    <property type="entry name" value="Ribonuclease PH domain 2-like"/>
    <property type="match status" value="1"/>
</dbReference>
<dbReference type="InterPro" id="IPR036345">
    <property type="entry name" value="ExoRNase_PH_dom2_sf"/>
</dbReference>
<dbReference type="GO" id="GO:0000177">
    <property type="term" value="C:cytoplasmic exosome (RNase complex)"/>
    <property type="evidence" value="ECO:0007669"/>
    <property type="project" value="TreeGrafter"/>
</dbReference>
<proteinExistence type="inferred from homology"/>
<comment type="similarity">
    <text evidence="3">Belongs to the RNase PH family.</text>
</comment>
<evidence type="ECO:0000313" key="13">
    <source>
        <dbReference type="Proteomes" id="UP000193685"/>
    </source>
</evidence>
<evidence type="ECO:0000259" key="10">
    <source>
        <dbReference type="Pfam" id="PF01138"/>
    </source>
</evidence>
<dbReference type="GO" id="GO:0035925">
    <property type="term" value="F:mRNA 3'-UTR AU-rich region binding"/>
    <property type="evidence" value="ECO:0007669"/>
    <property type="project" value="TreeGrafter"/>
</dbReference>
<dbReference type="GeneID" id="63784082"/>
<evidence type="ECO:0000256" key="9">
    <source>
        <dbReference type="ARBA" id="ARBA00030617"/>
    </source>
</evidence>
<dbReference type="OrthoDB" id="45882at2759"/>
<dbReference type="AlphaFoldDB" id="A0A1Y2FSM2"/>
<keyword evidence="6" id="KW-0271">Exosome</keyword>
<evidence type="ECO:0000256" key="4">
    <source>
        <dbReference type="ARBA" id="ARBA00022490"/>
    </source>
</evidence>
<gene>
    <name evidence="12" type="ORF">BCR37DRAFT_343179</name>
</gene>
<evidence type="ECO:0000259" key="11">
    <source>
        <dbReference type="Pfam" id="PF03725"/>
    </source>
</evidence>
<name>A0A1Y2FSM2_PROLT</name>
<keyword evidence="4" id="KW-0963">Cytoplasm</keyword>
<evidence type="ECO:0000313" key="12">
    <source>
        <dbReference type="EMBL" id="ORY86978.1"/>
    </source>
</evidence>
<dbReference type="Pfam" id="PF01138">
    <property type="entry name" value="RNase_PH"/>
    <property type="match status" value="1"/>
</dbReference>
<accession>A0A1Y2FSM2</accession>
<dbReference type="GO" id="GO:0034476">
    <property type="term" value="P:U5 snRNA 3'-end processing"/>
    <property type="evidence" value="ECO:0007669"/>
    <property type="project" value="TreeGrafter"/>
</dbReference>
<dbReference type="STRING" id="56484.A0A1Y2FSM2"/>
<feature type="domain" description="Exoribonuclease phosphorolytic" evidence="10">
    <location>
        <begin position="42"/>
        <end position="177"/>
    </location>
</feature>
<comment type="caution">
    <text evidence="12">The sequence shown here is derived from an EMBL/GenBank/DDBJ whole genome shotgun (WGS) entry which is preliminary data.</text>
</comment>
<evidence type="ECO:0000256" key="5">
    <source>
        <dbReference type="ARBA" id="ARBA00022552"/>
    </source>
</evidence>
<dbReference type="GO" id="GO:0071035">
    <property type="term" value="P:nuclear polyadenylation-dependent rRNA catabolic process"/>
    <property type="evidence" value="ECO:0007669"/>
    <property type="project" value="TreeGrafter"/>
</dbReference>
<dbReference type="GO" id="GO:0016075">
    <property type="term" value="P:rRNA catabolic process"/>
    <property type="evidence" value="ECO:0007669"/>
    <property type="project" value="TreeGrafter"/>
</dbReference>
<dbReference type="InterPro" id="IPR050590">
    <property type="entry name" value="Exosome_comp_Rrp42_subfam"/>
</dbReference>
<dbReference type="GO" id="GO:0005730">
    <property type="term" value="C:nucleolus"/>
    <property type="evidence" value="ECO:0007669"/>
    <property type="project" value="UniProtKB-SubCell"/>
</dbReference>
<evidence type="ECO:0000256" key="3">
    <source>
        <dbReference type="ARBA" id="ARBA00006678"/>
    </source>
</evidence>
<dbReference type="GO" id="GO:0000467">
    <property type="term" value="P:exonucleolytic trimming to generate mature 3'-end of 5.8S rRNA from tricistronic rRNA transcript (SSU-rRNA, 5.8S rRNA, LSU-rRNA)"/>
    <property type="evidence" value="ECO:0007669"/>
    <property type="project" value="TreeGrafter"/>
</dbReference>
<feature type="domain" description="Exoribonuclease phosphorolytic" evidence="11">
    <location>
        <begin position="203"/>
        <end position="265"/>
    </location>
</feature>
<keyword evidence="5" id="KW-0698">rRNA processing</keyword>
<evidence type="ECO:0000256" key="7">
    <source>
        <dbReference type="ARBA" id="ARBA00022884"/>
    </source>
</evidence>
<dbReference type="InterPro" id="IPR015847">
    <property type="entry name" value="ExoRNase_PH_dom2"/>
</dbReference>
<protein>
    <recommendedName>
        <fullName evidence="9">Ribosomal RNA-processing protein 43</fullName>
    </recommendedName>
</protein>
<dbReference type="GO" id="GO:0034473">
    <property type="term" value="P:U1 snRNA 3'-end processing"/>
    <property type="evidence" value="ECO:0007669"/>
    <property type="project" value="TreeGrafter"/>
</dbReference>
<dbReference type="PANTHER" id="PTHR11097:SF9">
    <property type="entry name" value="EXOSOME COMPLEX COMPONENT RRP43"/>
    <property type="match status" value="1"/>
</dbReference>
<dbReference type="GO" id="GO:0071038">
    <property type="term" value="P:TRAMP-dependent tRNA surveillance pathway"/>
    <property type="evidence" value="ECO:0007669"/>
    <property type="project" value="TreeGrafter"/>
</dbReference>
<dbReference type="GO" id="GO:0071028">
    <property type="term" value="P:nuclear mRNA surveillance"/>
    <property type="evidence" value="ECO:0007669"/>
    <property type="project" value="TreeGrafter"/>
</dbReference>
<dbReference type="OMA" id="EIKAFWV"/>
<evidence type="ECO:0000256" key="2">
    <source>
        <dbReference type="ARBA" id="ARBA00004604"/>
    </source>
</evidence>
<keyword evidence="13" id="KW-1185">Reference proteome</keyword>
<evidence type="ECO:0000256" key="1">
    <source>
        <dbReference type="ARBA" id="ARBA00004496"/>
    </source>
</evidence>
<keyword evidence="7" id="KW-0694">RNA-binding</keyword>
<dbReference type="GO" id="GO:0034475">
    <property type="term" value="P:U4 snRNA 3'-end processing"/>
    <property type="evidence" value="ECO:0007669"/>
    <property type="project" value="TreeGrafter"/>
</dbReference>
<dbReference type="InterPro" id="IPR020568">
    <property type="entry name" value="Ribosomal_Su5_D2-typ_SF"/>
</dbReference>
<dbReference type="Gene3D" id="3.30.230.70">
    <property type="entry name" value="GHMP Kinase, N-terminal domain"/>
    <property type="match status" value="1"/>
</dbReference>
<dbReference type="InterPro" id="IPR027408">
    <property type="entry name" value="PNPase/RNase_PH_dom_sf"/>
</dbReference>
<organism evidence="12 13">
    <name type="scientific">Protomyces lactucae-debilis</name>
    <dbReference type="NCBI Taxonomy" id="2754530"/>
    <lineage>
        <taxon>Eukaryota</taxon>
        <taxon>Fungi</taxon>
        <taxon>Dikarya</taxon>
        <taxon>Ascomycota</taxon>
        <taxon>Taphrinomycotina</taxon>
        <taxon>Taphrinomycetes</taxon>
        <taxon>Taphrinales</taxon>
        <taxon>Protomycetaceae</taxon>
        <taxon>Protomyces</taxon>
    </lineage>
</organism>
<keyword evidence="8" id="KW-0539">Nucleus</keyword>
<dbReference type="InterPro" id="IPR001247">
    <property type="entry name" value="ExoRNase_PH_dom1"/>
</dbReference>
<dbReference type="PANTHER" id="PTHR11097">
    <property type="entry name" value="EXOSOME COMPLEX EXONUCLEASE RIBOSOMAL RNA PROCESSING PROTEIN"/>
    <property type="match status" value="1"/>
</dbReference>
<evidence type="ECO:0000256" key="8">
    <source>
        <dbReference type="ARBA" id="ARBA00023242"/>
    </source>
</evidence>
<dbReference type="SUPFAM" id="SSF54211">
    <property type="entry name" value="Ribosomal protein S5 domain 2-like"/>
    <property type="match status" value="1"/>
</dbReference>
<sequence>MAELKPLTFPPELYKRLVPAQFLAQHLEASPPVRPSGRQLTDFRDVSITSSSLSNTAGSAVVRHGETVMVCGIRAEIAEPSVTEPSIGYLVPNIEIGPLCSSKYKAGPPSELQQSIAHQLSTFLKDCGIVDLGDLCIESGKAVWCLYIDIICLSSSAAHFSASALAMVSALLNTSLPEAVWDLELNDVRCREVFVPLKVNSVPFVIEFGVFKAKILADPDGDESDLCAESLTVVMTASGDIYGVRKTGGPLLQGSAMQEVLSVTEKRVQQLESIIKNAGRNHRL</sequence>
<dbReference type="EMBL" id="MCFI01000002">
    <property type="protein sequence ID" value="ORY86978.1"/>
    <property type="molecule type" value="Genomic_DNA"/>
</dbReference>
<comment type="subcellular location">
    <subcellularLocation>
        <location evidence="1">Cytoplasm</location>
    </subcellularLocation>
    <subcellularLocation>
        <location evidence="2">Nucleus</location>
        <location evidence="2">Nucleolus</location>
    </subcellularLocation>
</comment>